<dbReference type="AlphaFoldDB" id="X1AT04"/>
<dbReference type="SUPFAM" id="SSF53649">
    <property type="entry name" value="Alkaline phosphatase-like"/>
    <property type="match status" value="1"/>
</dbReference>
<sequence length="269" mass="31507">MTEVQFKTIKYLMKCKKWNYFKFVIIGLDRFHHAFWKYYDKTHHKYEPGNKFEYEMRNYYKFLDKEVGEILHLLDNNTTVLIVSDHGAKAMKGLICVNMALKKLGLLKFKKRPKPGTKIESAEIDWNKTHAWGWGGYYARIFLNVEGRESNGIIKKKNYEKMRDKIIKQIKSIKDNKGNSLNTKVHKPEDFYSVIRGDAPDLMVYFDDLNWRSAGTVGYDSMYLSENDTGLDDAIHDYYGIFIIYDPKKKIGKNLGIKNILDIAPTSLN</sequence>
<name>X1AT04_9ZZZZ</name>
<dbReference type="InterPro" id="IPR002591">
    <property type="entry name" value="Phosphodiest/P_Trfase"/>
</dbReference>
<reference evidence="1" key="1">
    <citation type="journal article" date="2014" name="Front. Microbiol.">
        <title>High frequency of phylogenetically diverse reductive dehalogenase-homologous genes in deep subseafloor sedimentary metagenomes.</title>
        <authorList>
            <person name="Kawai M."/>
            <person name="Futagami T."/>
            <person name="Toyoda A."/>
            <person name="Takaki Y."/>
            <person name="Nishi S."/>
            <person name="Hori S."/>
            <person name="Arai W."/>
            <person name="Tsubouchi T."/>
            <person name="Morono Y."/>
            <person name="Uchiyama I."/>
            <person name="Ito T."/>
            <person name="Fujiyama A."/>
            <person name="Inagaki F."/>
            <person name="Takami H."/>
        </authorList>
    </citation>
    <scope>NUCLEOTIDE SEQUENCE</scope>
    <source>
        <strain evidence="1">Expedition CK06-06</strain>
    </source>
</reference>
<accession>X1AT04</accession>
<proteinExistence type="predicted"/>
<protein>
    <recommendedName>
        <fullName evidence="2">Nucleotide pyrophosphatase</fullName>
    </recommendedName>
</protein>
<evidence type="ECO:0008006" key="2">
    <source>
        <dbReference type="Google" id="ProtNLM"/>
    </source>
</evidence>
<comment type="caution">
    <text evidence="1">The sequence shown here is derived from an EMBL/GenBank/DDBJ whole genome shotgun (WGS) entry which is preliminary data.</text>
</comment>
<gene>
    <name evidence="1" type="ORF">S01H4_36357</name>
</gene>
<evidence type="ECO:0000313" key="1">
    <source>
        <dbReference type="EMBL" id="GAG86004.1"/>
    </source>
</evidence>
<organism evidence="1">
    <name type="scientific">marine sediment metagenome</name>
    <dbReference type="NCBI Taxonomy" id="412755"/>
    <lineage>
        <taxon>unclassified sequences</taxon>
        <taxon>metagenomes</taxon>
        <taxon>ecological metagenomes</taxon>
    </lineage>
</organism>
<dbReference type="InterPro" id="IPR017850">
    <property type="entry name" value="Alkaline_phosphatase_core_sf"/>
</dbReference>
<feature type="non-terminal residue" evidence="1">
    <location>
        <position position="269"/>
    </location>
</feature>
<dbReference type="Gene3D" id="3.40.720.10">
    <property type="entry name" value="Alkaline Phosphatase, subunit A"/>
    <property type="match status" value="1"/>
</dbReference>
<dbReference type="Pfam" id="PF01663">
    <property type="entry name" value="Phosphodiest"/>
    <property type="match status" value="1"/>
</dbReference>
<dbReference type="EMBL" id="BART01019423">
    <property type="protein sequence ID" value="GAG86004.1"/>
    <property type="molecule type" value="Genomic_DNA"/>
</dbReference>